<organism evidence="5 6">
    <name type="scientific">Halomonas korlensis</name>
    <dbReference type="NCBI Taxonomy" id="463301"/>
    <lineage>
        <taxon>Bacteria</taxon>
        <taxon>Pseudomonadati</taxon>
        <taxon>Pseudomonadota</taxon>
        <taxon>Gammaproteobacteria</taxon>
        <taxon>Oceanospirillales</taxon>
        <taxon>Halomonadaceae</taxon>
        <taxon>Halomonas</taxon>
    </lineage>
</organism>
<gene>
    <name evidence="5" type="ORF">SAMN04487955_102234</name>
</gene>
<evidence type="ECO:0000313" key="6">
    <source>
        <dbReference type="Proteomes" id="UP000198693"/>
    </source>
</evidence>
<sequence>MNEYSACSNKRFLFITDHLGGGGAPISILDLARALIGQGCKVTIVVLSDDIMRHDTEAMTVHAIPFRYRNFWQKLHRYRLHAKKLDQWVDKDPQHYDLVIANLHYSHQVVNRSSLAEQAWLCIRTDPVAAFFGHKRPSHRKLRKLSRLYHGRRVIAISQGILDSLKQYKVAPREARLIYNVIDAISIQQLMLQQVEFEKYIVYVGRLDRRQKRYDVLLKAYRVSGVVHPLVIVGDGEQEQAKALAHTLGLADKVKFIGKQVNPYPYIHHADLLLLSSDYEGFGRVIAEALVCGTPVVSTDCPSGPREILKAGLQTCLVPMGDPCLFGRRITDILREPPVITSEHYQAFLPAVVASQYIELTK</sequence>
<dbReference type="CDD" id="cd03811">
    <property type="entry name" value="GT4_GT28_WabH-like"/>
    <property type="match status" value="1"/>
</dbReference>
<dbReference type="EMBL" id="FPBP01000002">
    <property type="protein sequence ID" value="SFU43183.1"/>
    <property type="molecule type" value="Genomic_DNA"/>
</dbReference>
<dbReference type="SUPFAM" id="SSF53756">
    <property type="entry name" value="UDP-Glycosyltransferase/glycogen phosphorylase"/>
    <property type="match status" value="1"/>
</dbReference>
<reference evidence="6" key="1">
    <citation type="submission" date="2016-10" db="EMBL/GenBank/DDBJ databases">
        <authorList>
            <person name="Varghese N."/>
            <person name="Submissions S."/>
        </authorList>
    </citation>
    <scope>NUCLEOTIDE SEQUENCE [LARGE SCALE GENOMIC DNA]</scope>
    <source>
        <strain evidence="6">CGMCC 1.6981</strain>
    </source>
</reference>
<dbReference type="PANTHER" id="PTHR12526">
    <property type="entry name" value="GLYCOSYLTRANSFERASE"/>
    <property type="match status" value="1"/>
</dbReference>
<accession>A0A1I7G471</accession>
<feature type="domain" description="Glycosyl transferase family 1" evidence="3">
    <location>
        <begin position="198"/>
        <end position="337"/>
    </location>
</feature>
<dbReference type="RefSeq" id="WP_089793101.1">
    <property type="nucleotide sequence ID" value="NZ_FPBP01000002.1"/>
</dbReference>
<dbReference type="OrthoDB" id="9792269at2"/>
<dbReference type="AlphaFoldDB" id="A0A1I7G471"/>
<dbReference type="GO" id="GO:0016757">
    <property type="term" value="F:glycosyltransferase activity"/>
    <property type="evidence" value="ECO:0007669"/>
    <property type="project" value="UniProtKB-KW"/>
</dbReference>
<dbReference type="GO" id="GO:1901135">
    <property type="term" value="P:carbohydrate derivative metabolic process"/>
    <property type="evidence" value="ECO:0007669"/>
    <property type="project" value="UniProtKB-ARBA"/>
</dbReference>
<protein>
    <submittedName>
        <fullName evidence="5">Glycosyltransferase involved in cell wall bisynthesis</fullName>
    </submittedName>
</protein>
<evidence type="ECO:0000256" key="2">
    <source>
        <dbReference type="ARBA" id="ARBA00022679"/>
    </source>
</evidence>
<keyword evidence="1" id="KW-0328">Glycosyltransferase</keyword>
<evidence type="ECO:0000259" key="4">
    <source>
        <dbReference type="Pfam" id="PF13439"/>
    </source>
</evidence>
<keyword evidence="6" id="KW-1185">Reference proteome</keyword>
<dbReference type="Pfam" id="PF13439">
    <property type="entry name" value="Glyco_transf_4"/>
    <property type="match status" value="1"/>
</dbReference>
<feature type="domain" description="Glycosyltransferase subfamily 4-like N-terminal" evidence="4">
    <location>
        <begin position="22"/>
        <end position="183"/>
    </location>
</feature>
<evidence type="ECO:0000313" key="5">
    <source>
        <dbReference type="EMBL" id="SFU43183.1"/>
    </source>
</evidence>
<dbReference type="Proteomes" id="UP000198693">
    <property type="component" value="Unassembled WGS sequence"/>
</dbReference>
<keyword evidence="2 5" id="KW-0808">Transferase</keyword>
<dbReference type="Gene3D" id="3.40.50.2000">
    <property type="entry name" value="Glycogen Phosphorylase B"/>
    <property type="match status" value="2"/>
</dbReference>
<dbReference type="Pfam" id="PF00534">
    <property type="entry name" value="Glycos_transf_1"/>
    <property type="match status" value="1"/>
</dbReference>
<evidence type="ECO:0000259" key="3">
    <source>
        <dbReference type="Pfam" id="PF00534"/>
    </source>
</evidence>
<evidence type="ECO:0000256" key="1">
    <source>
        <dbReference type="ARBA" id="ARBA00022676"/>
    </source>
</evidence>
<proteinExistence type="predicted"/>
<name>A0A1I7G471_9GAMM</name>
<dbReference type="STRING" id="463301.SAMN04487955_102234"/>
<dbReference type="PANTHER" id="PTHR12526:SF510">
    <property type="entry name" value="D-INOSITOL 3-PHOSPHATE GLYCOSYLTRANSFERASE"/>
    <property type="match status" value="1"/>
</dbReference>
<dbReference type="InterPro" id="IPR001296">
    <property type="entry name" value="Glyco_trans_1"/>
</dbReference>
<dbReference type="InterPro" id="IPR028098">
    <property type="entry name" value="Glyco_trans_4-like_N"/>
</dbReference>